<evidence type="ECO:0000313" key="3">
    <source>
        <dbReference type="Proteomes" id="UP001208570"/>
    </source>
</evidence>
<reference evidence="2" key="1">
    <citation type="journal article" date="2023" name="Mol. Biol. Evol.">
        <title>Third-Generation Sequencing Reveals the Adaptive Role of the Epigenome in Three Deep-Sea Polychaetes.</title>
        <authorList>
            <person name="Perez M."/>
            <person name="Aroh O."/>
            <person name="Sun Y."/>
            <person name="Lan Y."/>
            <person name="Juniper S.K."/>
            <person name="Young C.R."/>
            <person name="Angers B."/>
            <person name="Qian P.Y."/>
        </authorList>
    </citation>
    <scope>NUCLEOTIDE SEQUENCE</scope>
    <source>
        <strain evidence="2">P08H-3</strain>
    </source>
</reference>
<dbReference type="EMBL" id="JAODUP010000002">
    <property type="protein sequence ID" value="KAK2170579.1"/>
    <property type="molecule type" value="Genomic_DNA"/>
</dbReference>
<evidence type="ECO:0000256" key="1">
    <source>
        <dbReference type="SAM" id="MobiDB-lite"/>
    </source>
</evidence>
<proteinExistence type="predicted"/>
<dbReference type="AlphaFoldDB" id="A0AAD9KG50"/>
<sequence length="147" mass="16875">MSSGFSQDEQGFYQSQYGANYPGYGPESTEASGYDIGTSDQFPQDQQFQQFDYSQNTYTDQQGAYVDSSYPVPHSQYTGSIMTPDPVQFTPPDPNSFEDEPPLMEELGINFDHIWQKVWDSELVHYFHLHFVNGSQKEQTSNEFFLC</sequence>
<accession>A0AAD9KG50</accession>
<comment type="caution">
    <text evidence="2">The sequence shown here is derived from an EMBL/GenBank/DDBJ whole genome shotgun (WGS) entry which is preliminary data.</text>
</comment>
<dbReference type="Proteomes" id="UP001208570">
    <property type="component" value="Unassembled WGS sequence"/>
</dbReference>
<organism evidence="2 3">
    <name type="scientific">Paralvinella palmiformis</name>
    <dbReference type="NCBI Taxonomy" id="53620"/>
    <lineage>
        <taxon>Eukaryota</taxon>
        <taxon>Metazoa</taxon>
        <taxon>Spiralia</taxon>
        <taxon>Lophotrochozoa</taxon>
        <taxon>Annelida</taxon>
        <taxon>Polychaeta</taxon>
        <taxon>Sedentaria</taxon>
        <taxon>Canalipalpata</taxon>
        <taxon>Terebellida</taxon>
        <taxon>Terebelliformia</taxon>
        <taxon>Alvinellidae</taxon>
        <taxon>Paralvinella</taxon>
    </lineage>
</organism>
<gene>
    <name evidence="2" type="ORF">LSH36_2g16013</name>
</gene>
<feature type="compositionally biased region" description="Polar residues" evidence="1">
    <location>
        <begin position="1"/>
        <end position="18"/>
    </location>
</feature>
<feature type="compositionally biased region" description="Low complexity" evidence="1">
    <location>
        <begin position="40"/>
        <end position="52"/>
    </location>
</feature>
<protein>
    <submittedName>
        <fullName evidence="2">Uncharacterized protein</fullName>
    </submittedName>
</protein>
<name>A0AAD9KG50_9ANNE</name>
<feature type="region of interest" description="Disordered" evidence="1">
    <location>
        <begin position="1"/>
        <end position="54"/>
    </location>
</feature>
<feature type="region of interest" description="Disordered" evidence="1">
    <location>
        <begin position="75"/>
        <end position="101"/>
    </location>
</feature>
<keyword evidence="3" id="KW-1185">Reference proteome</keyword>
<evidence type="ECO:0000313" key="2">
    <source>
        <dbReference type="EMBL" id="KAK2170579.1"/>
    </source>
</evidence>